<dbReference type="GO" id="GO:0070041">
    <property type="term" value="F:rRNA (uridine-C5-)-methyltransferase activity"/>
    <property type="evidence" value="ECO:0007669"/>
    <property type="project" value="TreeGrafter"/>
</dbReference>
<dbReference type="Gene3D" id="2.40.50.1070">
    <property type="match status" value="1"/>
</dbReference>
<feature type="binding site" evidence="4">
    <location>
        <position position="255"/>
    </location>
    <ligand>
        <name>S-adenosyl-L-methionine</name>
        <dbReference type="ChEBI" id="CHEBI:59789"/>
    </ligand>
</feature>
<dbReference type="PROSITE" id="PS50926">
    <property type="entry name" value="TRAM"/>
    <property type="match status" value="1"/>
</dbReference>
<dbReference type="InterPro" id="IPR029063">
    <property type="entry name" value="SAM-dependent_MTases_sf"/>
</dbReference>
<feature type="active site" description="Nucleophile" evidence="4">
    <location>
        <position position="352"/>
    </location>
</feature>
<evidence type="ECO:0000259" key="5">
    <source>
        <dbReference type="PROSITE" id="PS50926"/>
    </source>
</evidence>
<proteinExistence type="inferred from homology"/>
<dbReference type="InterPro" id="IPR012340">
    <property type="entry name" value="NA-bd_OB-fold"/>
</dbReference>
<dbReference type="Gene3D" id="3.40.50.150">
    <property type="entry name" value="Vaccinia Virus protein VP39"/>
    <property type="match status" value="1"/>
</dbReference>
<dbReference type="SUPFAM" id="SSF53335">
    <property type="entry name" value="S-adenosyl-L-methionine-dependent methyltransferases"/>
    <property type="match status" value="1"/>
</dbReference>
<organism evidence="6 7">
    <name type="scientific">Demequina capsici</name>
    <dbReference type="NCBI Taxonomy" id="3075620"/>
    <lineage>
        <taxon>Bacteria</taxon>
        <taxon>Bacillati</taxon>
        <taxon>Actinomycetota</taxon>
        <taxon>Actinomycetes</taxon>
        <taxon>Micrococcales</taxon>
        <taxon>Demequinaceae</taxon>
        <taxon>Demequina</taxon>
    </lineage>
</organism>
<sequence>MTSRIEVEVGAPAHGGHCVARYDGRAVFVRHALPGERVIVEVADDAPDARFWRGDTIEVLEASPDRVEHPWPEAAAGGIGGAELGHVSLPAQRRWKHAVLVEAFARFAGVPFAGQVNAAPGDDARGGLAYRTRVSATAGDDGRPTMTVPGTGERRSLVEMPLAVSGAETALLKARTEPGARIDVTATSTGEVVVTTTGREARRLWLHERVAYARGEVAYRVRASDFWQVHRAAPGVLVDAVMSRILPDGPVLDLYSGTGLLALPIARLGRPVVAVEAPDAGKAPPALAANLKARAEADAVGDDVRRYLTRSAPAREWDAATIVLDPPRSGAKARTIDAIAALGAPRIVYVACDPVALARDTALLRSHGYDLREADAFDLFPMTHHVETVASFDLR</sequence>
<dbReference type="AlphaFoldDB" id="A0AA96F9G9"/>
<dbReference type="InterPro" id="IPR010280">
    <property type="entry name" value="U5_MeTrfase_fam"/>
</dbReference>
<evidence type="ECO:0000256" key="4">
    <source>
        <dbReference type="PROSITE-ProRule" id="PRU01024"/>
    </source>
</evidence>
<feature type="binding site" evidence="4">
    <location>
        <position position="228"/>
    </location>
    <ligand>
        <name>S-adenosyl-L-methionine</name>
        <dbReference type="ChEBI" id="CHEBI:59789"/>
    </ligand>
</feature>
<accession>A0AA96F9G9</accession>
<evidence type="ECO:0000256" key="2">
    <source>
        <dbReference type="ARBA" id="ARBA00022679"/>
    </source>
</evidence>
<dbReference type="Proteomes" id="UP001304125">
    <property type="component" value="Chromosome"/>
</dbReference>
<keyword evidence="3 4" id="KW-0949">S-adenosyl-L-methionine</keyword>
<dbReference type="GO" id="GO:0070475">
    <property type="term" value="P:rRNA base methylation"/>
    <property type="evidence" value="ECO:0007669"/>
    <property type="project" value="TreeGrafter"/>
</dbReference>
<keyword evidence="2 4" id="KW-0808">Transferase</keyword>
<dbReference type="SUPFAM" id="SSF50249">
    <property type="entry name" value="Nucleic acid-binding proteins"/>
    <property type="match status" value="1"/>
</dbReference>
<keyword evidence="1 4" id="KW-0489">Methyltransferase</keyword>
<dbReference type="Pfam" id="PF05958">
    <property type="entry name" value="tRNA_U5-meth_tr"/>
    <property type="match status" value="1"/>
</dbReference>
<protein>
    <submittedName>
        <fullName evidence="6">Class I SAM-dependent RNA methyltransferase</fullName>
    </submittedName>
</protein>
<keyword evidence="7" id="KW-1185">Reference proteome</keyword>
<dbReference type="InterPro" id="IPR002792">
    <property type="entry name" value="TRAM_dom"/>
</dbReference>
<dbReference type="InterPro" id="IPR030391">
    <property type="entry name" value="MeTrfase_TrmA_CS"/>
</dbReference>
<comment type="similarity">
    <text evidence="4">Belongs to the class I-like SAM-binding methyltransferase superfamily. RNA M5U methyltransferase family.</text>
</comment>
<dbReference type="PROSITE" id="PS01231">
    <property type="entry name" value="TRMA_2"/>
    <property type="match status" value="1"/>
</dbReference>
<reference evidence="6 7" key="1">
    <citation type="submission" date="2023-09" db="EMBL/GenBank/DDBJ databases">
        <title>Demequina sp. a novel bacteria isolated from Capsicum annuum.</title>
        <authorList>
            <person name="Humaira Z."/>
            <person name="Lee J."/>
            <person name="Cho D."/>
        </authorList>
    </citation>
    <scope>NUCLEOTIDE SEQUENCE [LARGE SCALE GENOMIC DNA]</scope>
    <source>
        <strain evidence="6 7">OYTSA14</strain>
    </source>
</reference>
<evidence type="ECO:0000256" key="3">
    <source>
        <dbReference type="ARBA" id="ARBA00022691"/>
    </source>
</evidence>
<dbReference type="PANTHER" id="PTHR11061:SF30">
    <property type="entry name" value="TRNA (URACIL(54)-C(5))-METHYLTRANSFERASE"/>
    <property type="match status" value="1"/>
</dbReference>
<evidence type="ECO:0000256" key="1">
    <source>
        <dbReference type="ARBA" id="ARBA00022603"/>
    </source>
</evidence>
<gene>
    <name evidence="6" type="ORF">RN606_06060</name>
</gene>
<feature type="binding site" evidence="4">
    <location>
        <position position="325"/>
    </location>
    <ligand>
        <name>S-adenosyl-L-methionine</name>
        <dbReference type="ChEBI" id="CHEBI:59789"/>
    </ligand>
</feature>
<dbReference type="PROSITE" id="PS51687">
    <property type="entry name" value="SAM_MT_RNA_M5U"/>
    <property type="match status" value="1"/>
</dbReference>
<dbReference type="RefSeq" id="WP_313501093.1">
    <property type="nucleotide sequence ID" value="NZ_CP134879.1"/>
</dbReference>
<dbReference type="Gene3D" id="2.40.50.140">
    <property type="entry name" value="Nucleic acid-binding proteins"/>
    <property type="match status" value="1"/>
</dbReference>
<feature type="domain" description="TRAM" evidence="5">
    <location>
        <begin position="1"/>
        <end position="58"/>
    </location>
</feature>
<feature type="binding site" evidence="4">
    <location>
        <position position="276"/>
    </location>
    <ligand>
        <name>S-adenosyl-L-methionine</name>
        <dbReference type="ChEBI" id="CHEBI:59789"/>
    </ligand>
</feature>
<dbReference type="PANTHER" id="PTHR11061">
    <property type="entry name" value="RNA M5U METHYLTRANSFERASE"/>
    <property type="match status" value="1"/>
</dbReference>
<dbReference type="Pfam" id="PF01938">
    <property type="entry name" value="TRAM"/>
    <property type="match status" value="1"/>
</dbReference>
<dbReference type="EMBL" id="CP134879">
    <property type="protein sequence ID" value="WNM25714.1"/>
    <property type="molecule type" value="Genomic_DNA"/>
</dbReference>
<name>A0AA96F9G9_9MICO</name>
<evidence type="ECO:0000313" key="7">
    <source>
        <dbReference type="Proteomes" id="UP001304125"/>
    </source>
</evidence>
<evidence type="ECO:0000313" key="6">
    <source>
        <dbReference type="EMBL" id="WNM25714.1"/>
    </source>
</evidence>